<dbReference type="PANTHER" id="PTHR24276">
    <property type="entry name" value="POLYSERASE-RELATED"/>
    <property type="match status" value="1"/>
</dbReference>
<feature type="signal peptide" evidence="5">
    <location>
        <begin position="1"/>
        <end position="29"/>
    </location>
</feature>
<evidence type="ECO:0000313" key="8">
    <source>
        <dbReference type="Proteomes" id="UP001140074"/>
    </source>
</evidence>
<dbReference type="PROSITE" id="PS00135">
    <property type="entry name" value="TRYPSIN_SER"/>
    <property type="match status" value="1"/>
</dbReference>
<dbReference type="InterPro" id="IPR050430">
    <property type="entry name" value="Peptidase_S1"/>
</dbReference>
<organism evidence="7 8">
    <name type="scientific">Coemansia aciculifera</name>
    <dbReference type="NCBI Taxonomy" id="417176"/>
    <lineage>
        <taxon>Eukaryota</taxon>
        <taxon>Fungi</taxon>
        <taxon>Fungi incertae sedis</taxon>
        <taxon>Zoopagomycota</taxon>
        <taxon>Kickxellomycotina</taxon>
        <taxon>Kickxellomycetes</taxon>
        <taxon>Kickxellales</taxon>
        <taxon>Kickxellaceae</taxon>
        <taxon>Coemansia</taxon>
    </lineage>
</organism>
<keyword evidence="3" id="KW-0720">Serine protease</keyword>
<keyword evidence="3" id="KW-0645">Protease</keyword>
<dbReference type="Proteomes" id="UP001140074">
    <property type="component" value="Unassembled WGS sequence"/>
</dbReference>
<dbReference type="SMART" id="SM00020">
    <property type="entry name" value="Tryp_SPc"/>
    <property type="match status" value="1"/>
</dbReference>
<feature type="chain" id="PRO_5040988563" description="Peptidase S1 domain-containing protein" evidence="5">
    <location>
        <begin position="30"/>
        <end position="460"/>
    </location>
</feature>
<dbReference type="GO" id="GO:0006508">
    <property type="term" value="P:proteolysis"/>
    <property type="evidence" value="ECO:0007669"/>
    <property type="project" value="UniProtKB-KW"/>
</dbReference>
<evidence type="ECO:0000256" key="3">
    <source>
        <dbReference type="RuleBase" id="RU363034"/>
    </source>
</evidence>
<dbReference type="SUPFAM" id="SSF50494">
    <property type="entry name" value="Trypsin-like serine proteases"/>
    <property type="match status" value="1"/>
</dbReference>
<evidence type="ECO:0000256" key="4">
    <source>
        <dbReference type="SAM" id="MobiDB-lite"/>
    </source>
</evidence>
<evidence type="ECO:0000256" key="1">
    <source>
        <dbReference type="ARBA" id="ARBA00007664"/>
    </source>
</evidence>
<dbReference type="InterPro" id="IPR001314">
    <property type="entry name" value="Peptidase_S1A"/>
</dbReference>
<evidence type="ECO:0000256" key="5">
    <source>
        <dbReference type="SAM" id="SignalP"/>
    </source>
</evidence>
<dbReference type="InterPro" id="IPR033116">
    <property type="entry name" value="TRYPSIN_SER"/>
</dbReference>
<protein>
    <recommendedName>
        <fullName evidence="6">Peptidase S1 domain-containing protein</fullName>
    </recommendedName>
</protein>
<keyword evidence="5" id="KW-0732">Signal</keyword>
<feature type="compositionally biased region" description="Low complexity" evidence="4">
    <location>
        <begin position="420"/>
        <end position="438"/>
    </location>
</feature>
<dbReference type="InterPro" id="IPR001254">
    <property type="entry name" value="Trypsin_dom"/>
</dbReference>
<keyword evidence="8" id="KW-1185">Reference proteome</keyword>
<dbReference type="EMBL" id="JANBUY010000204">
    <property type="protein sequence ID" value="KAJ2861752.1"/>
    <property type="molecule type" value="Genomic_DNA"/>
</dbReference>
<feature type="compositionally biased region" description="Basic and acidic residues" evidence="4">
    <location>
        <begin position="324"/>
        <end position="333"/>
    </location>
</feature>
<dbReference type="PRINTS" id="PR00722">
    <property type="entry name" value="CHYMOTRYPSIN"/>
</dbReference>
<evidence type="ECO:0000313" key="7">
    <source>
        <dbReference type="EMBL" id="KAJ2861752.1"/>
    </source>
</evidence>
<dbReference type="AlphaFoldDB" id="A0A9W8IEU6"/>
<dbReference type="PROSITE" id="PS50240">
    <property type="entry name" value="TRYPSIN_DOM"/>
    <property type="match status" value="1"/>
</dbReference>
<sequence length="460" mass="46317">MDYSSARRNGIKLRVSAVILCSMAAAVSAAPAIGAVGRILGGSSASSDMFPFIVHLFKDGNPFCGGALISKDWVLTAAHCVADKDSSGSSGAGSFVVSNPSSFKVGYGTNGGSLANSVEVESINVNAGFDPVWYTSDIALLKIKSTSDLVAKAKPLGISTANISVGQKVTTAGWGQTSNDNAGQSDALKYAQLITADDAICKLGASDWNGQNGRYVCTSYSATPRIGTCFGDSGGPLLMSSGSGYTLLGLVSFDVNTQDSSNTKCAQVGNVSYFTRVSSYLSYISSVTGIADKTLVGGSAPWSHDAAAISSDSKPTSPSSSPTADKEEVKEDPTSSTTSTTATTSSSPTASPSKGASSSTKPSGSKPAGQSSSSTPSNKNNSNTVSNSKPTNKPSGSPTAPGSDSGKQSDIPEGDDSNNDNESQSGSDSSTSKNSAATSAVHLVPASAIGLLVGVIAALF</sequence>
<dbReference type="Gene3D" id="2.40.10.10">
    <property type="entry name" value="Trypsin-like serine proteases"/>
    <property type="match status" value="1"/>
</dbReference>
<proteinExistence type="inferred from homology"/>
<feature type="domain" description="Peptidase S1" evidence="6">
    <location>
        <begin position="39"/>
        <end position="289"/>
    </location>
</feature>
<feature type="compositionally biased region" description="Low complexity" evidence="4">
    <location>
        <begin position="334"/>
        <end position="393"/>
    </location>
</feature>
<evidence type="ECO:0000256" key="2">
    <source>
        <dbReference type="ARBA" id="ARBA00023157"/>
    </source>
</evidence>
<gene>
    <name evidence="7" type="ORF">GGH94_004712</name>
</gene>
<feature type="compositionally biased region" description="Low complexity" evidence="4">
    <location>
        <begin position="310"/>
        <end position="323"/>
    </location>
</feature>
<comment type="similarity">
    <text evidence="1">Belongs to the peptidase S1 family.</text>
</comment>
<name>A0A9W8IEU6_9FUNG</name>
<dbReference type="CDD" id="cd00190">
    <property type="entry name" value="Tryp_SPc"/>
    <property type="match status" value="1"/>
</dbReference>
<comment type="caution">
    <text evidence="7">The sequence shown here is derived from an EMBL/GenBank/DDBJ whole genome shotgun (WGS) entry which is preliminary data.</text>
</comment>
<reference evidence="7" key="1">
    <citation type="submission" date="2022-07" db="EMBL/GenBank/DDBJ databases">
        <title>Phylogenomic reconstructions and comparative analyses of Kickxellomycotina fungi.</title>
        <authorList>
            <person name="Reynolds N.K."/>
            <person name="Stajich J.E."/>
            <person name="Barry K."/>
            <person name="Grigoriev I.V."/>
            <person name="Crous P."/>
            <person name="Smith M.E."/>
        </authorList>
    </citation>
    <scope>NUCLEOTIDE SEQUENCE</scope>
    <source>
        <strain evidence="7">RSA 476</strain>
    </source>
</reference>
<dbReference type="InterPro" id="IPR043504">
    <property type="entry name" value="Peptidase_S1_PA_chymotrypsin"/>
</dbReference>
<evidence type="ECO:0000259" key="6">
    <source>
        <dbReference type="PROSITE" id="PS50240"/>
    </source>
</evidence>
<keyword evidence="3" id="KW-0378">Hydrolase</keyword>
<dbReference type="PROSITE" id="PS00134">
    <property type="entry name" value="TRYPSIN_HIS"/>
    <property type="match status" value="1"/>
</dbReference>
<dbReference type="GO" id="GO:0004252">
    <property type="term" value="F:serine-type endopeptidase activity"/>
    <property type="evidence" value="ECO:0007669"/>
    <property type="project" value="InterPro"/>
</dbReference>
<keyword evidence="2" id="KW-1015">Disulfide bond</keyword>
<feature type="compositionally biased region" description="Polar residues" evidence="4">
    <location>
        <begin position="394"/>
        <end position="408"/>
    </location>
</feature>
<accession>A0A9W8IEU6</accession>
<dbReference type="InterPro" id="IPR009003">
    <property type="entry name" value="Peptidase_S1_PA"/>
</dbReference>
<dbReference type="Pfam" id="PF00089">
    <property type="entry name" value="Trypsin"/>
    <property type="match status" value="1"/>
</dbReference>
<feature type="region of interest" description="Disordered" evidence="4">
    <location>
        <begin position="306"/>
        <end position="438"/>
    </location>
</feature>
<dbReference type="PANTHER" id="PTHR24276:SF98">
    <property type="entry name" value="FI18310P1-RELATED"/>
    <property type="match status" value="1"/>
</dbReference>
<dbReference type="InterPro" id="IPR018114">
    <property type="entry name" value="TRYPSIN_HIS"/>
</dbReference>